<dbReference type="Proteomes" id="UP000295244">
    <property type="component" value="Unassembled WGS sequence"/>
</dbReference>
<accession>A0A4R1BL15</accession>
<evidence type="ECO:0000313" key="2">
    <source>
        <dbReference type="Proteomes" id="UP000295244"/>
    </source>
</evidence>
<reference evidence="1 2" key="1">
    <citation type="submission" date="2019-03" db="EMBL/GenBank/DDBJ databases">
        <title>Whole genome sequence of a novel Rubrobacter taiwanensis strain, isolated from Yellowstone National Park.</title>
        <authorList>
            <person name="Freed S."/>
            <person name="Ramaley R.F."/>
            <person name="Kyndt J.A."/>
        </authorList>
    </citation>
    <scope>NUCLEOTIDE SEQUENCE [LARGE SCALE GENOMIC DNA]</scope>
    <source>
        <strain evidence="1 2">Yellowstone</strain>
    </source>
</reference>
<dbReference type="AlphaFoldDB" id="A0A4R1BL15"/>
<name>A0A4R1BL15_9ACTN</name>
<sequence length="66" mass="7329">MSRLWVPGGGGADRYVEDLPRCCRGYAPREEESFACRECGAVWEAVRPPELDPCGFAGRRERRGAA</sequence>
<comment type="caution">
    <text evidence="1">The sequence shown here is derived from an EMBL/GenBank/DDBJ whole genome shotgun (WGS) entry which is preliminary data.</text>
</comment>
<gene>
    <name evidence="1" type="ORF">E0L93_06780</name>
</gene>
<evidence type="ECO:0000313" key="1">
    <source>
        <dbReference type="EMBL" id="TCJ18115.1"/>
    </source>
</evidence>
<proteinExistence type="predicted"/>
<dbReference type="RefSeq" id="WP_132690267.1">
    <property type="nucleotide sequence ID" value="NZ_SKBU01000013.1"/>
</dbReference>
<protein>
    <submittedName>
        <fullName evidence="1">Uncharacterized protein</fullName>
    </submittedName>
</protein>
<dbReference type="EMBL" id="SKBU01000013">
    <property type="protein sequence ID" value="TCJ18115.1"/>
    <property type="molecule type" value="Genomic_DNA"/>
</dbReference>
<organism evidence="1 2">
    <name type="scientific">Rubrobacter taiwanensis</name>
    <dbReference type="NCBI Taxonomy" id="185139"/>
    <lineage>
        <taxon>Bacteria</taxon>
        <taxon>Bacillati</taxon>
        <taxon>Actinomycetota</taxon>
        <taxon>Rubrobacteria</taxon>
        <taxon>Rubrobacterales</taxon>
        <taxon>Rubrobacteraceae</taxon>
        <taxon>Rubrobacter</taxon>
    </lineage>
</organism>
<keyword evidence="2" id="KW-1185">Reference proteome</keyword>
<dbReference type="OrthoDB" id="5244637at2"/>